<comment type="caution">
    <text evidence="1">The sequence shown here is derived from an EMBL/GenBank/DDBJ whole genome shotgun (WGS) entry which is preliminary data.</text>
</comment>
<sequence length="114" mass="12859">MTKPAPARPSLALFLSLFVMFLQQGLQQIYIATTETRNSRDFLHLLKVFGRGEPLVLKLAIISEYIIVPGALFVALIYSPENDPIKHKGNHTLGGRGKMMGGRRGKWSCYMYYV</sequence>
<reference evidence="1 2" key="1">
    <citation type="journal article" date="2022" name="Hortic Res">
        <title>A haplotype resolved chromosomal level avocado genome allows analysis of novel avocado genes.</title>
        <authorList>
            <person name="Nath O."/>
            <person name="Fletcher S.J."/>
            <person name="Hayward A."/>
            <person name="Shaw L.M."/>
            <person name="Masouleh A.K."/>
            <person name="Furtado A."/>
            <person name="Henry R.J."/>
            <person name="Mitter N."/>
        </authorList>
    </citation>
    <scope>NUCLEOTIDE SEQUENCE [LARGE SCALE GENOMIC DNA]</scope>
    <source>
        <strain evidence="2">cv. Hass</strain>
    </source>
</reference>
<gene>
    <name evidence="1" type="ORF">MRB53_017865</name>
</gene>
<protein>
    <submittedName>
        <fullName evidence="1">Uncharacterized protein</fullName>
    </submittedName>
</protein>
<proteinExistence type="predicted"/>
<dbReference type="EMBL" id="CM056813">
    <property type="protein sequence ID" value="KAJ8641171.1"/>
    <property type="molecule type" value="Genomic_DNA"/>
</dbReference>
<dbReference type="Proteomes" id="UP001234297">
    <property type="component" value="Chromosome 5"/>
</dbReference>
<evidence type="ECO:0000313" key="1">
    <source>
        <dbReference type="EMBL" id="KAJ8641171.1"/>
    </source>
</evidence>
<keyword evidence="2" id="KW-1185">Reference proteome</keyword>
<name>A0ACC2M5T8_PERAE</name>
<organism evidence="1 2">
    <name type="scientific">Persea americana</name>
    <name type="common">Avocado</name>
    <dbReference type="NCBI Taxonomy" id="3435"/>
    <lineage>
        <taxon>Eukaryota</taxon>
        <taxon>Viridiplantae</taxon>
        <taxon>Streptophyta</taxon>
        <taxon>Embryophyta</taxon>
        <taxon>Tracheophyta</taxon>
        <taxon>Spermatophyta</taxon>
        <taxon>Magnoliopsida</taxon>
        <taxon>Magnoliidae</taxon>
        <taxon>Laurales</taxon>
        <taxon>Lauraceae</taxon>
        <taxon>Persea</taxon>
    </lineage>
</organism>
<accession>A0ACC2M5T8</accession>
<evidence type="ECO:0000313" key="2">
    <source>
        <dbReference type="Proteomes" id="UP001234297"/>
    </source>
</evidence>